<dbReference type="SUPFAM" id="SSF52743">
    <property type="entry name" value="Subtilisin-like"/>
    <property type="match status" value="1"/>
</dbReference>
<dbReference type="PRINTS" id="PR00723">
    <property type="entry name" value="SUBTILISIN"/>
</dbReference>
<evidence type="ECO:0000256" key="1">
    <source>
        <dbReference type="ARBA" id="ARBA00011073"/>
    </source>
</evidence>
<keyword evidence="10" id="KW-1185">Reference proteome</keyword>
<dbReference type="InterPro" id="IPR050131">
    <property type="entry name" value="Peptidase_S8_subtilisin-like"/>
</dbReference>
<proteinExistence type="inferred from homology"/>
<feature type="active site" description="Charge relay system" evidence="5 6">
    <location>
        <position position="273"/>
    </location>
</feature>
<dbReference type="Pfam" id="PF00082">
    <property type="entry name" value="Peptidase_S8"/>
    <property type="match status" value="1"/>
</dbReference>
<gene>
    <name evidence="9" type="ORF">FNH13_07665</name>
</gene>
<dbReference type="Pfam" id="PF04122">
    <property type="entry name" value="CW_binding_2"/>
    <property type="match status" value="3"/>
</dbReference>
<keyword evidence="3 6" id="KW-0378">Hydrolase</keyword>
<dbReference type="InterPro" id="IPR036852">
    <property type="entry name" value="Peptidase_S8/S53_dom_sf"/>
</dbReference>
<dbReference type="Proteomes" id="UP000315395">
    <property type="component" value="Chromosome"/>
</dbReference>
<evidence type="ECO:0000256" key="3">
    <source>
        <dbReference type="ARBA" id="ARBA00022801"/>
    </source>
</evidence>
<dbReference type="InterPro" id="IPR007253">
    <property type="entry name" value="Cell_wall-bd_2"/>
</dbReference>
<feature type="compositionally biased region" description="Pro residues" evidence="7">
    <location>
        <begin position="95"/>
        <end position="111"/>
    </location>
</feature>
<comment type="similarity">
    <text evidence="1 6">Belongs to the peptidase S8 family.</text>
</comment>
<feature type="region of interest" description="Disordered" evidence="7">
    <location>
        <begin position="90"/>
        <end position="116"/>
    </location>
</feature>
<evidence type="ECO:0000256" key="5">
    <source>
        <dbReference type="PIRSR" id="PIRSR615500-1"/>
    </source>
</evidence>
<dbReference type="InterPro" id="IPR000209">
    <property type="entry name" value="Peptidase_S8/S53_dom"/>
</dbReference>
<dbReference type="InterPro" id="IPR023828">
    <property type="entry name" value="Peptidase_S8_Ser-AS"/>
</dbReference>
<organism evidence="9 10">
    <name type="scientific">Ornithinimicrobium ciconiae</name>
    <dbReference type="NCBI Taxonomy" id="2594265"/>
    <lineage>
        <taxon>Bacteria</taxon>
        <taxon>Bacillati</taxon>
        <taxon>Actinomycetota</taxon>
        <taxon>Actinomycetes</taxon>
        <taxon>Micrococcales</taxon>
        <taxon>Ornithinimicrobiaceae</taxon>
        <taxon>Ornithinimicrobium</taxon>
    </lineage>
</organism>
<evidence type="ECO:0000256" key="7">
    <source>
        <dbReference type="SAM" id="MobiDB-lite"/>
    </source>
</evidence>
<name>A0A516G9N6_9MICO</name>
<dbReference type="AlphaFoldDB" id="A0A516G9N6"/>
<dbReference type="PROSITE" id="PS00138">
    <property type="entry name" value="SUBTILASE_SER"/>
    <property type="match status" value="1"/>
</dbReference>
<dbReference type="KEGG" id="orz:FNH13_07665"/>
<keyword evidence="4 6" id="KW-0720">Serine protease</keyword>
<dbReference type="PANTHER" id="PTHR43806:SF67">
    <property type="entry name" value="EGF-LIKE DOMAIN-CONTAINING PROTEIN"/>
    <property type="match status" value="1"/>
</dbReference>
<evidence type="ECO:0000256" key="2">
    <source>
        <dbReference type="ARBA" id="ARBA00022670"/>
    </source>
</evidence>
<accession>A0A516G9N6</accession>
<evidence type="ECO:0000313" key="10">
    <source>
        <dbReference type="Proteomes" id="UP000315395"/>
    </source>
</evidence>
<dbReference type="GO" id="GO:0004252">
    <property type="term" value="F:serine-type endopeptidase activity"/>
    <property type="evidence" value="ECO:0007669"/>
    <property type="project" value="UniProtKB-UniRule"/>
</dbReference>
<dbReference type="Gene3D" id="3.40.50.12090">
    <property type="match status" value="2"/>
</dbReference>
<dbReference type="OrthoDB" id="9813435at2"/>
<evidence type="ECO:0000256" key="6">
    <source>
        <dbReference type="PROSITE-ProRule" id="PRU01240"/>
    </source>
</evidence>
<dbReference type="PROSITE" id="PS51892">
    <property type="entry name" value="SUBTILASE"/>
    <property type="match status" value="1"/>
</dbReference>
<dbReference type="GO" id="GO:0006508">
    <property type="term" value="P:proteolysis"/>
    <property type="evidence" value="ECO:0007669"/>
    <property type="project" value="UniProtKB-KW"/>
</dbReference>
<keyword evidence="2 6" id="KW-0645">Protease</keyword>
<feature type="domain" description="Peptidase S8/S53" evidence="8">
    <location>
        <begin position="264"/>
        <end position="545"/>
    </location>
</feature>
<dbReference type="EMBL" id="CP041616">
    <property type="protein sequence ID" value="QDO88238.1"/>
    <property type="molecule type" value="Genomic_DNA"/>
</dbReference>
<evidence type="ECO:0000313" key="9">
    <source>
        <dbReference type="EMBL" id="QDO88238.1"/>
    </source>
</evidence>
<sequence>MSSVARRRSPPGCRTGCACCPDATCAGKDTSAGPVAGRGGALACAQRHSPGPLQVLASEVPMRTSPPIHRLLAGLAGLSLVLGGSLAAQGSMAAAPPPAPTPAPTPTPTPTPALAQDTDDRVDATVLADLETDGAADFWIYFTARADLSAAAAITDWDARGQAVYDALTATATESQAAVRADLDRADVDYHAFHITNAIRVTDGDAALVATLAADPSVAQLYPTVTITPPDVDLTVAGDLAPQAIEWGINDINANDVWATGATGEGIVVASIDTGVQWDHPALINHYRGNTGGTVNHNYNWFNAGHGSPSAPNDPNGHGTHTTGTMVGDDGGANQIGVAPGARWIAANGCCPSDLALISSGEWTLAPTNLSGTSPRPDLRPHIINNSWGTTIPSNAPFMEDVSIAWAASGQFGVFANGNNGPACNTSGSPGSRAINYSVGNYTQSHTIAFDSSRGSGQGGVIKPDISAPGSNVRSAYPGSSYASASGTSMAAPHVAGAVALLWSAHPSMVGDLSRTRALLDGTAIDTANSQCGGTAANNNVFGEGRLDALALVETGPDVERLSGGNRYATAAAISAAVHPSGASTVFLATGLDYPDALVGAALAGSRGAPVLLVRPDGLPLDTRAELTRLAPDQVFLFGGTTAISQATLEEVADLTGATVTRLSGDNRYGTAAAIAQQFSSADVVYVATGQNYPDALAGAARAGAVDGPVLLTQPGLLPQASRQQLERLTPDHIYVLGGTTVVSPAVMNQLGSYAPVTRLSGANRYATAVEISQDYSAPTSVFLATGLDWPDALAGAAAAGAAHAPVLLVQHDLIPSVTWDELDRLNPASVVVLGGSSVVSTGVQNQLRLLRP</sequence>
<dbReference type="InterPro" id="IPR015500">
    <property type="entry name" value="Peptidase_S8_subtilisin-rel"/>
</dbReference>
<evidence type="ECO:0000256" key="4">
    <source>
        <dbReference type="ARBA" id="ARBA00022825"/>
    </source>
</evidence>
<evidence type="ECO:0000259" key="8">
    <source>
        <dbReference type="Pfam" id="PF00082"/>
    </source>
</evidence>
<reference evidence="9 10" key="1">
    <citation type="submission" date="2019-07" db="EMBL/GenBank/DDBJ databases">
        <title>complete genome sequencing of Ornithinimicrobium sp. H23M54.</title>
        <authorList>
            <person name="Bae J.-W."/>
            <person name="Lee S.-Y."/>
        </authorList>
    </citation>
    <scope>NUCLEOTIDE SEQUENCE [LARGE SCALE GENOMIC DNA]</scope>
    <source>
        <strain evidence="9 10">H23M54</strain>
    </source>
</reference>
<feature type="active site" description="Charge relay system" evidence="5 6">
    <location>
        <position position="489"/>
    </location>
</feature>
<dbReference type="Gene3D" id="3.40.50.200">
    <property type="entry name" value="Peptidase S8/S53 domain"/>
    <property type="match status" value="1"/>
</dbReference>
<protein>
    <submittedName>
        <fullName evidence="9">S8 family serine peptidase</fullName>
    </submittedName>
</protein>
<dbReference type="PANTHER" id="PTHR43806">
    <property type="entry name" value="PEPTIDASE S8"/>
    <property type="match status" value="1"/>
</dbReference>
<feature type="active site" description="Charge relay system" evidence="5 6">
    <location>
        <position position="318"/>
    </location>
</feature>